<comment type="caution">
    <text evidence="2">The sequence shown here is derived from an EMBL/GenBank/DDBJ whole genome shotgun (WGS) entry which is preliminary data.</text>
</comment>
<evidence type="ECO:0000313" key="2">
    <source>
        <dbReference type="EMBL" id="MET4759548.1"/>
    </source>
</evidence>
<protein>
    <submittedName>
        <fullName evidence="2">Cytochrome c556</fullName>
    </submittedName>
</protein>
<dbReference type="RefSeq" id="WP_354011477.1">
    <property type="nucleotide sequence ID" value="NZ_JBEWTA010000002.1"/>
</dbReference>
<reference evidence="2 3" key="1">
    <citation type="submission" date="2024-06" db="EMBL/GenBank/DDBJ databases">
        <title>Genomic Encyclopedia of Type Strains, Phase V (KMG-V): Genome sequencing to study the core and pangenomes of soil and plant-associated prokaryotes.</title>
        <authorList>
            <person name="Whitman W."/>
        </authorList>
    </citation>
    <scope>NUCLEOTIDE SEQUENCE [LARGE SCALE GENOMIC DNA]</scope>
    <source>
        <strain evidence="2 3">NE40</strain>
    </source>
</reference>
<feature type="coiled-coil region" evidence="1">
    <location>
        <begin position="208"/>
        <end position="235"/>
    </location>
</feature>
<dbReference type="Proteomes" id="UP001549366">
    <property type="component" value="Unassembled WGS sequence"/>
</dbReference>
<sequence length="344" mass="37929">MSKALETISCTFNIFDNGRVASGIDRGYILDNIKKAVNSDFTQERIKLREAVGYVGHGLRSLAGKLDLGEVESVNLGGGQKAVVKAIPACVTTDLTIDDEGNISHTQEVLDNEEGKTLLGLHKSRVGGFSWASNGAKGIGRTLVDKIFGFDYVTNPNFIQNRGYVLDSADGDGVSEAMILDNMTSCGLEPEAAQERLQSWWSSTALELSDYQDEISSIEAELIQQRKLNRELQDQVQAIHDSADRRDDMLREFAVKSSLAFDAEKLISLARAEKPEDMNGFKAVLDSASGMDRAVTQLFGDGQTHTVNDDQVWKKEREYKRQKMSKNIDPVYGSMDSVPELSAY</sequence>
<keyword evidence="3" id="KW-1185">Reference proteome</keyword>
<evidence type="ECO:0000256" key="1">
    <source>
        <dbReference type="SAM" id="Coils"/>
    </source>
</evidence>
<name>A0ABV2SP50_9GAMM</name>
<accession>A0ABV2SP50</accession>
<evidence type="ECO:0000313" key="3">
    <source>
        <dbReference type="Proteomes" id="UP001549366"/>
    </source>
</evidence>
<gene>
    <name evidence="2" type="ORF">V5J35_004867</name>
</gene>
<keyword evidence="1" id="KW-0175">Coiled coil</keyword>
<proteinExistence type="predicted"/>
<organism evidence="2 3">
    <name type="scientific">Endozoicomonas lisbonensis</name>
    <dbReference type="NCBI Taxonomy" id="3120522"/>
    <lineage>
        <taxon>Bacteria</taxon>
        <taxon>Pseudomonadati</taxon>
        <taxon>Pseudomonadota</taxon>
        <taxon>Gammaproteobacteria</taxon>
        <taxon>Oceanospirillales</taxon>
        <taxon>Endozoicomonadaceae</taxon>
        <taxon>Endozoicomonas</taxon>
    </lineage>
</organism>
<dbReference type="EMBL" id="JBEWTB010000003">
    <property type="protein sequence ID" value="MET4759548.1"/>
    <property type="molecule type" value="Genomic_DNA"/>
</dbReference>